<evidence type="ECO:0008006" key="3">
    <source>
        <dbReference type="Google" id="ProtNLM"/>
    </source>
</evidence>
<protein>
    <recommendedName>
        <fullName evidence="3">YkgJ family cysteine cluster protein</fullName>
    </recommendedName>
</protein>
<name>A0A401G2G1_9BACT</name>
<organism evidence="1 2">
    <name type="scientific">Desulfonema ishimotonii</name>
    <dbReference type="NCBI Taxonomy" id="45657"/>
    <lineage>
        <taxon>Bacteria</taxon>
        <taxon>Pseudomonadati</taxon>
        <taxon>Thermodesulfobacteriota</taxon>
        <taxon>Desulfobacteria</taxon>
        <taxon>Desulfobacterales</taxon>
        <taxon>Desulfococcaceae</taxon>
        <taxon>Desulfonema</taxon>
    </lineage>
</organism>
<dbReference type="EMBL" id="BEXT01000001">
    <property type="protein sequence ID" value="GBC63406.1"/>
    <property type="molecule type" value="Genomic_DNA"/>
</dbReference>
<reference evidence="2" key="2">
    <citation type="submission" date="2019-01" db="EMBL/GenBank/DDBJ databases">
        <title>Genome sequence of Desulfonema ishimotonii strain Tokyo 01.</title>
        <authorList>
            <person name="Fukui M."/>
        </authorList>
    </citation>
    <scope>NUCLEOTIDE SEQUENCE [LARGE SCALE GENOMIC DNA]</scope>
    <source>
        <strain evidence="2">Tokyo 01</strain>
    </source>
</reference>
<dbReference type="InterPro" id="IPR005358">
    <property type="entry name" value="Puta_zinc/iron-chelating_dom"/>
</dbReference>
<proteinExistence type="predicted"/>
<dbReference type="RefSeq" id="WP_166405237.1">
    <property type="nucleotide sequence ID" value="NZ_BEXT01000001.1"/>
</dbReference>
<evidence type="ECO:0000313" key="1">
    <source>
        <dbReference type="EMBL" id="GBC63406.1"/>
    </source>
</evidence>
<accession>A0A401G2G1</accession>
<reference evidence="2" key="1">
    <citation type="submission" date="2017-11" db="EMBL/GenBank/DDBJ databases">
        <authorList>
            <person name="Watanabe M."/>
            <person name="Kojima H."/>
        </authorList>
    </citation>
    <scope>NUCLEOTIDE SEQUENCE [LARGE SCALE GENOMIC DNA]</scope>
    <source>
        <strain evidence="2">Tokyo 01</strain>
    </source>
</reference>
<sequence>MTFTPTDDSLTNSACITDCPDRWCCSDCNFCAPPLCRSEVQRIRDAGHRDFYMQAGDQFSLSTRENGYCIFFDDTRKICNIYDIRPFDCRIFPFDMLTPVRTRATGSSGIAPFHGNWTPVSSKRR</sequence>
<keyword evidence="2" id="KW-1185">Reference proteome</keyword>
<gene>
    <name evidence="1" type="ORF">DENIS_4400</name>
</gene>
<dbReference type="Pfam" id="PF03692">
    <property type="entry name" value="CxxCxxCC"/>
    <property type="match status" value="1"/>
</dbReference>
<dbReference type="AlphaFoldDB" id="A0A401G2G1"/>
<evidence type="ECO:0000313" key="2">
    <source>
        <dbReference type="Proteomes" id="UP000288096"/>
    </source>
</evidence>
<comment type="caution">
    <text evidence="1">The sequence shown here is derived from an EMBL/GenBank/DDBJ whole genome shotgun (WGS) entry which is preliminary data.</text>
</comment>
<dbReference type="Proteomes" id="UP000288096">
    <property type="component" value="Unassembled WGS sequence"/>
</dbReference>